<evidence type="ECO:0000256" key="4">
    <source>
        <dbReference type="PROSITE-ProRule" id="PRU10007"/>
    </source>
</evidence>
<dbReference type="FunFam" id="3.40.605.10:FF:000001">
    <property type="entry name" value="Aldehyde dehydrogenase 1"/>
    <property type="match status" value="1"/>
</dbReference>
<dbReference type="InterPro" id="IPR016161">
    <property type="entry name" value="Ald_DH/histidinol_DH"/>
</dbReference>
<proteinExistence type="inferred from homology"/>
<keyword evidence="2 5" id="KW-0560">Oxidoreductase</keyword>
<evidence type="ECO:0000256" key="1">
    <source>
        <dbReference type="ARBA" id="ARBA00009986"/>
    </source>
</evidence>
<feature type="active site" evidence="4">
    <location>
        <position position="273"/>
    </location>
</feature>
<dbReference type="Gene3D" id="3.40.605.10">
    <property type="entry name" value="Aldehyde Dehydrogenase, Chain A, domain 1"/>
    <property type="match status" value="1"/>
</dbReference>
<keyword evidence="3" id="KW-0558">Oxidation</keyword>
<dbReference type="RefSeq" id="WP_116559754.1">
    <property type="nucleotide sequence ID" value="NZ_QDKM01000012.1"/>
</dbReference>
<accession>A0A2T8HQD4</accession>
<dbReference type="PROSITE" id="PS00070">
    <property type="entry name" value="ALDEHYDE_DEHYDR_CYS"/>
    <property type="match status" value="1"/>
</dbReference>
<dbReference type="OrthoDB" id="7827050at2"/>
<dbReference type="InterPro" id="IPR029510">
    <property type="entry name" value="Ald_DH_CS_GLU"/>
</dbReference>
<dbReference type="AlphaFoldDB" id="A0A2T8HQD4"/>
<keyword evidence="8" id="KW-1185">Reference proteome</keyword>
<sequence>MNVQTKFSEAASSLLSSASSLFIDNDFRAPKTGEGNPIKVENPATLEALLTLAPLTTADVDDAVAAARNAFDNGPWPGLPATERARLMFKLADLMERDAALLAELETLDNGMPTVLSNHMALPLSIEIMRYYAGWPTKLDGRTIPATPGAANGAPTLTYTRREAVGVVAAITPWNFPLGMAILKLGPALAAGCTVVFKPSELTPLTAMHLARLIAEAGFPEGVVNVVIGEGSIVGAHLANHPHVDKISFTGSTEVGKSILGAARGNLKRVSLELGGKSPVVVFADADLEQAIPGAAMATFLLQGQNCMAGTRLFIEKPIYETMMAGIEQVAKGLKLGDPFAMDTMVGPLISKAQQDRVASYVVSGVEQGAELVTGGNRQGPGHFFEPTLFSNTSADMRIVQEEIFGPVISAQVFDDASDLKALARRVNDTQYGLSGSVWTKDLSKAHGMAHLIRSGQVAINCHGAVDINVPFGGMKQSGWGREYGEAALDGYLETKAITAVF</sequence>
<comment type="caution">
    <text evidence="7">The sequence shown here is derived from an EMBL/GenBank/DDBJ whole genome shotgun (WGS) entry which is preliminary data.</text>
</comment>
<dbReference type="SUPFAM" id="SSF53720">
    <property type="entry name" value="ALDH-like"/>
    <property type="match status" value="1"/>
</dbReference>
<name>A0A2T8HQD4_9RHOB</name>
<dbReference type="Gene3D" id="3.40.309.10">
    <property type="entry name" value="Aldehyde Dehydrogenase, Chain A, domain 2"/>
    <property type="match status" value="1"/>
</dbReference>
<reference evidence="7 8" key="1">
    <citation type="submission" date="2018-04" db="EMBL/GenBank/DDBJ databases">
        <title>Pararhodobacter oceanense sp. nov., isolated from marine intertidal sediment.</title>
        <authorList>
            <person name="Wang X.-L."/>
            <person name="Du Z.-J."/>
        </authorList>
    </citation>
    <scope>NUCLEOTIDE SEQUENCE [LARGE SCALE GENOMIC DNA]</scope>
    <source>
        <strain evidence="7 8">AM505</strain>
    </source>
</reference>
<evidence type="ECO:0000313" key="8">
    <source>
        <dbReference type="Proteomes" id="UP000245911"/>
    </source>
</evidence>
<dbReference type="InterPro" id="IPR016162">
    <property type="entry name" value="Ald_DH_N"/>
</dbReference>
<dbReference type="InterPro" id="IPR016160">
    <property type="entry name" value="Ald_DH_CS_CYS"/>
</dbReference>
<dbReference type="EMBL" id="QDKM01000012">
    <property type="protein sequence ID" value="PVH27492.1"/>
    <property type="molecule type" value="Genomic_DNA"/>
</dbReference>
<dbReference type="GO" id="GO:0004030">
    <property type="term" value="F:aldehyde dehydrogenase [NAD(P)+] activity"/>
    <property type="evidence" value="ECO:0007669"/>
    <property type="project" value="UniProtKB-ARBA"/>
</dbReference>
<gene>
    <name evidence="7" type="ORF">DDE20_17130</name>
</gene>
<dbReference type="InterPro" id="IPR016163">
    <property type="entry name" value="Ald_DH_C"/>
</dbReference>
<evidence type="ECO:0000313" key="7">
    <source>
        <dbReference type="EMBL" id="PVH27492.1"/>
    </source>
</evidence>
<dbReference type="FunFam" id="3.40.605.10:FF:000026">
    <property type="entry name" value="Aldehyde dehydrogenase, putative"/>
    <property type="match status" value="1"/>
</dbReference>
<feature type="domain" description="Aldehyde dehydrogenase" evidence="6">
    <location>
        <begin position="35"/>
        <end position="498"/>
    </location>
</feature>
<dbReference type="FunFam" id="3.40.309.10:FF:000012">
    <property type="entry name" value="Betaine aldehyde dehydrogenase"/>
    <property type="match status" value="1"/>
</dbReference>
<comment type="similarity">
    <text evidence="1 5">Belongs to the aldehyde dehydrogenase family.</text>
</comment>
<dbReference type="Proteomes" id="UP000245911">
    <property type="component" value="Unassembled WGS sequence"/>
</dbReference>
<dbReference type="PROSITE" id="PS00687">
    <property type="entry name" value="ALDEHYDE_DEHYDR_GLU"/>
    <property type="match status" value="1"/>
</dbReference>
<evidence type="ECO:0000259" key="6">
    <source>
        <dbReference type="Pfam" id="PF00171"/>
    </source>
</evidence>
<organism evidence="7 8">
    <name type="scientific">Pararhodobacter oceanensis</name>
    <dbReference type="NCBI Taxonomy" id="2172121"/>
    <lineage>
        <taxon>Bacteria</taxon>
        <taxon>Pseudomonadati</taxon>
        <taxon>Pseudomonadota</taxon>
        <taxon>Alphaproteobacteria</taxon>
        <taxon>Rhodobacterales</taxon>
        <taxon>Paracoccaceae</taxon>
        <taxon>Pararhodobacter</taxon>
    </lineage>
</organism>
<evidence type="ECO:0000256" key="3">
    <source>
        <dbReference type="ARBA" id="ARBA00023097"/>
    </source>
</evidence>
<dbReference type="PANTHER" id="PTHR11699">
    <property type="entry name" value="ALDEHYDE DEHYDROGENASE-RELATED"/>
    <property type="match status" value="1"/>
</dbReference>
<protein>
    <submittedName>
        <fullName evidence="7">Betaine-aldehyde dehydrogenase</fullName>
    </submittedName>
</protein>
<evidence type="ECO:0000256" key="2">
    <source>
        <dbReference type="ARBA" id="ARBA00023002"/>
    </source>
</evidence>
<dbReference type="InterPro" id="IPR015590">
    <property type="entry name" value="Aldehyde_DH_dom"/>
</dbReference>
<evidence type="ECO:0000256" key="5">
    <source>
        <dbReference type="RuleBase" id="RU003345"/>
    </source>
</evidence>
<dbReference type="Pfam" id="PF00171">
    <property type="entry name" value="Aldedh"/>
    <property type="match status" value="1"/>
</dbReference>